<keyword evidence="4" id="KW-1185">Reference proteome</keyword>
<feature type="signal peptide" evidence="2">
    <location>
        <begin position="1"/>
        <end position="24"/>
    </location>
</feature>
<evidence type="ECO:0000256" key="2">
    <source>
        <dbReference type="SAM" id="SignalP"/>
    </source>
</evidence>
<evidence type="ECO:0008006" key="5">
    <source>
        <dbReference type="Google" id="ProtNLM"/>
    </source>
</evidence>
<dbReference type="PROSITE" id="PS51257">
    <property type="entry name" value="PROKAR_LIPOPROTEIN"/>
    <property type="match status" value="1"/>
</dbReference>
<feature type="chain" id="PRO_5004795966" description="Peptidase C39-like domain-containing protein" evidence="2">
    <location>
        <begin position="25"/>
        <end position="365"/>
    </location>
</feature>
<dbReference type="InParanoid" id="W0RVN9"/>
<keyword evidence="3" id="KW-0614">Plasmid</keyword>
<dbReference type="KEGG" id="gba:J421_6113"/>
<evidence type="ECO:0000256" key="1">
    <source>
        <dbReference type="SAM" id="MobiDB-lite"/>
    </source>
</evidence>
<dbReference type="AlphaFoldDB" id="W0RVN9"/>
<reference evidence="3 4" key="1">
    <citation type="journal article" date="2014" name="Genome Announc.">
        <title>Genome Sequence and Methylome of Soil Bacterium Gemmatirosa kalamazoonensis KBS708T, a Member of the Rarely Cultivated Gemmatimonadetes Phylum.</title>
        <authorList>
            <person name="Debruyn J.M."/>
            <person name="Radosevich M."/>
            <person name="Wommack K.E."/>
            <person name="Polson S.W."/>
            <person name="Hauser L.J."/>
            <person name="Fawaz M.N."/>
            <person name="Korlach J."/>
            <person name="Tsai Y.C."/>
        </authorList>
    </citation>
    <scope>NUCLEOTIDE SEQUENCE [LARGE SCALE GENOMIC DNA]</scope>
    <source>
        <strain evidence="3 4">KBS708</strain>
        <plasmid evidence="4">Plasmid 2</plasmid>
    </source>
</reference>
<protein>
    <recommendedName>
        <fullName evidence="5">Peptidase C39-like domain-containing protein</fullName>
    </recommendedName>
</protein>
<geneLocation type="plasmid" evidence="3 4">
    <name>2</name>
</geneLocation>
<proteinExistence type="predicted"/>
<name>W0RVN9_9BACT</name>
<dbReference type="HOGENOM" id="CLU_758114_0_0_0"/>
<evidence type="ECO:0000313" key="3">
    <source>
        <dbReference type="EMBL" id="AHG93648.1"/>
    </source>
</evidence>
<dbReference type="EMBL" id="CP007130">
    <property type="protein sequence ID" value="AHG93648.1"/>
    <property type="molecule type" value="Genomic_DNA"/>
</dbReference>
<dbReference type="Proteomes" id="UP000019151">
    <property type="component" value="Plasmid 2"/>
</dbReference>
<evidence type="ECO:0000313" key="4">
    <source>
        <dbReference type="Proteomes" id="UP000019151"/>
    </source>
</evidence>
<feature type="region of interest" description="Disordered" evidence="1">
    <location>
        <begin position="169"/>
        <end position="208"/>
    </location>
</feature>
<accession>W0RVN9</accession>
<gene>
    <name evidence="3" type="ORF">J421_6113</name>
</gene>
<dbReference type="RefSeq" id="WP_158509002.1">
    <property type="nucleotide sequence ID" value="NZ_CP007130.1"/>
</dbReference>
<keyword evidence="2" id="KW-0732">Signal</keyword>
<organism evidence="3 4">
    <name type="scientific">Gemmatirosa kalamazoonensis</name>
    <dbReference type="NCBI Taxonomy" id="861299"/>
    <lineage>
        <taxon>Bacteria</taxon>
        <taxon>Pseudomonadati</taxon>
        <taxon>Gemmatimonadota</taxon>
        <taxon>Gemmatimonadia</taxon>
        <taxon>Gemmatimonadales</taxon>
        <taxon>Gemmatimonadaceae</taxon>
        <taxon>Gemmatirosa</taxon>
    </lineage>
</organism>
<sequence>MFTPRPAHRRSLALLVVAALAACADPSPPPTAPHARPQLATAVPPTYTPYTISFQQLNISFDDDPMEPYTEWGIATVQFDGSSTELYANLVVNGTWQVQNIPLSSPEGPGVPVTRSFEFDLGTAPGTPVDALQYDFVLVDRPIERMPLGATPATVGHTDMVLAGGVQGGSIGGKAKPKPPVKGDTPVDQASHANFPNQDAGKNECGPTAASNSLQWLKAKNKLAVDDALISIDAMKKAQGFNVATGVPGNWYLLKDKYLREKKVPIKTRAEGGLGGALAAMKKGCDVEIGISGNPIGHLVALTEIKKLKNGSFVLQITHDSDQSKVGGTVTETVTWDPGTGTLNGTPWINGRTVTQVVSECVTTT</sequence>